<comment type="caution">
    <text evidence="4">The sequence shown here is derived from an EMBL/GenBank/DDBJ whole genome shotgun (WGS) entry which is preliminary data.</text>
</comment>
<dbReference type="NCBIfam" id="TIGR04335">
    <property type="entry name" value="AmmeMemoSam_A"/>
    <property type="match status" value="1"/>
</dbReference>
<sequence>MRSFLFIVLILISIMMEAKIRKPAVAGSFYADDAKELRQDVRDCFSQCKNPVMEHVQAVIVPHAGYVFSGVTAASAFAAIHPEAEYEHIFLLGPSHHVYLGKASINEGASAYATPLGEVAVDTALCRDLMAKSDAFTYVPAAHESEHCLEVELPFLQYHMKKMPPIVPIIIATQELSTLKEIASCLKPYLNERNLFVISSDFSHYPAYMDAKLVDGLTKDSIMTGKTEAFVNATLHNQELNIGNLATSACGMAPIATLLMMTEKNAGIHPHHIMYCNSGDSPYGGKDKVVGYHSFVFTTQAASFELTQDDKKMLKSIAYHTIEASLEGKKYEPSGLSYMLKTHCGAFVSLHKKGRLRGCIGHFGEDMPLYQTVVQMAKAAAFEDPRFYGVTLDELDDIDIEISVLTPMKRIHSIDEFQLGKQGIFMRKGYHTGTFLPQVADEVAWSKEEFLGHCAQDKAGIGWDGWKTAELYTYEAIVF</sequence>
<dbReference type="InterPro" id="IPR002733">
    <property type="entry name" value="AMMECR1_domain"/>
</dbReference>
<proteinExistence type="inferred from homology"/>
<organism evidence="4 5">
    <name type="scientific">Segatella copri</name>
    <dbReference type="NCBI Taxonomy" id="165179"/>
    <lineage>
        <taxon>Bacteria</taxon>
        <taxon>Pseudomonadati</taxon>
        <taxon>Bacteroidota</taxon>
        <taxon>Bacteroidia</taxon>
        <taxon>Bacteroidales</taxon>
        <taxon>Prevotellaceae</taxon>
        <taxon>Segatella</taxon>
    </lineage>
</organism>
<dbReference type="AlphaFoldDB" id="A0AA91YXL5"/>
<evidence type="ECO:0000256" key="1">
    <source>
        <dbReference type="ARBA" id="ARBA00006315"/>
    </source>
</evidence>
<dbReference type="PANTHER" id="PTHR11060">
    <property type="entry name" value="PROTEIN MEMO1"/>
    <property type="match status" value="1"/>
</dbReference>
<dbReference type="InterPro" id="IPR027623">
    <property type="entry name" value="AmmeMemoSam_A"/>
</dbReference>
<name>A0AA91YXL5_9BACT</name>
<dbReference type="PANTHER" id="PTHR11060:SF0">
    <property type="entry name" value="PROTEIN MEMO1"/>
    <property type="match status" value="1"/>
</dbReference>
<dbReference type="CDD" id="cd07361">
    <property type="entry name" value="MEMO_like"/>
    <property type="match status" value="1"/>
</dbReference>
<dbReference type="InterPro" id="IPR036071">
    <property type="entry name" value="AMMECR1_dom_sf"/>
</dbReference>
<evidence type="ECO:0000313" key="5">
    <source>
        <dbReference type="Proteomes" id="UP000215155"/>
    </source>
</evidence>
<dbReference type="PROSITE" id="PS51112">
    <property type="entry name" value="AMMECR1"/>
    <property type="match status" value="1"/>
</dbReference>
<protein>
    <recommendedName>
        <fullName evidence="2">MEMO1 family protein CFT61_06215</fullName>
    </recommendedName>
</protein>
<feature type="domain" description="AMMECR1" evidence="3">
    <location>
        <begin position="309"/>
        <end position="479"/>
    </location>
</feature>
<dbReference type="InterPro" id="IPR023473">
    <property type="entry name" value="AMMECR1"/>
</dbReference>
<dbReference type="InterPro" id="IPR027485">
    <property type="entry name" value="AMMECR1_N"/>
</dbReference>
<evidence type="ECO:0000259" key="3">
    <source>
        <dbReference type="PROSITE" id="PS51112"/>
    </source>
</evidence>
<comment type="similarity">
    <text evidence="1 2">Belongs to the MEMO1 family.</text>
</comment>
<dbReference type="InterPro" id="IPR002737">
    <property type="entry name" value="MEMO1_fam"/>
</dbReference>
<dbReference type="Gene3D" id="3.30.700.20">
    <property type="entry name" value="Hypothetical protein ph0010, domain 1"/>
    <property type="match status" value="1"/>
</dbReference>
<evidence type="ECO:0000313" key="4">
    <source>
        <dbReference type="EMBL" id="OXL44371.1"/>
    </source>
</evidence>
<dbReference type="NCBIfam" id="TIGR00296">
    <property type="entry name" value="TIGR00296 family protein"/>
    <property type="match status" value="1"/>
</dbReference>
<dbReference type="Gene3D" id="3.40.830.10">
    <property type="entry name" value="LigB-like"/>
    <property type="match status" value="1"/>
</dbReference>
<dbReference type="Gene3D" id="3.30.1490.150">
    <property type="entry name" value="Hypothetical protein ph0010, domain 2"/>
    <property type="match status" value="1"/>
</dbReference>
<dbReference type="Pfam" id="PF01875">
    <property type="entry name" value="Memo"/>
    <property type="match status" value="1"/>
</dbReference>
<dbReference type="EMBL" id="NMPZ01000008">
    <property type="protein sequence ID" value="OXL44371.1"/>
    <property type="molecule type" value="Genomic_DNA"/>
</dbReference>
<dbReference type="Proteomes" id="UP000215155">
    <property type="component" value="Unassembled WGS sequence"/>
</dbReference>
<dbReference type="NCBIfam" id="TIGR04336">
    <property type="entry name" value="AmmeMemoSam_B"/>
    <property type="match status" value="1"/>
</dbReference>
<dbReference type="SUPFAM" id="SSF143447">
    <property type="entry name" value="AMMECR1-like"/>
    <property type="match status" value="1"/>
</dbReference>
<accession>A0AA91YXL5</accession>
<evidence type="ECO:0000256" key="2">
    <source>
        <dbReference type="HAMAP-Rule" id="MF_00055"/>
    </source>
</evidence>
<dbReference type="HAMAP" id="MF_00055">
    <property type="entry name" value="MEMO1"/>
    <property type="match status" value="1"/>
</dbReference>
<reference evidence="4 5" key="1">
    <citation type="submission" date="2017-07" db="EMBL/GenBank/DDBJ databases">
        <title>Draft genome sequence of Prevotella copri isolated from the gut of healthy adult Indian.</title>
        <authorList>
            <person name="Das B."/>
            <person name="Bag S."/>
            <person name="Ghosh T.S."/>
        </authorList>
    </citation>
    <scope>NUCLEOTIDE SEQUENCE [LARGE SCALE GENOMIC DNA]</scope>
    <source>
        <strain evidence="4 5">Indica</strain>
    </source>
</reference>
<dbReference type="Pfam" id="PF01871">
    <property type="entry name" value="AMMECR1"/>
    <property type="match status" value="1"/>
</dbReference>
<gene>
    <name evidence="4" type="ORF">CFT61_06215</name>
</gene>